<accession>A0ACC0HYB7</accession>
<feature type="non-terminal residue" evidence="1">
    <location>
        <position position="1"/>
    </location>
</feature>
<comment type="caution">
    <text evidence="1">The sequence shown here is derived from an EMBL/GenBank/DDBJ whole genome shotgun (WGS) entry which is preliminary data.</text>
</comment>
<proteinExistence type="predicted"/>
<dbReference type="EMBL" id="CM045759">
    <property type="protein sequence ID" value="KAI8016976.1"/>
    <property type="molecule type" value="Genomic_DNA"/>
</dbReference>
<protein>
    <submittedName>
        <fullName evidence="1">Uncharacterized protein</fullName>
    </submittedName>
</protein>
<dbReference type="Proteomes" id="UP001060215">
    <property type="component" value="Chromosome 2"/>
</dbReference>
<keyword evidence="2" id="KW-1185">Reference proteome</keyword>
<evidence type="ECO:0000313" key="1">
    <source>
        <dbReference type="EMBL" id="KAI8016976.1"/>
    </source>
</evidence>
<name>A0ACC0HYB7_9ERIC</name>
<sequence length="287" mass="31703">ELMPRGVNSPLHAFKSVGRQPIIMDSVKGSMGVKMGCLHSKIRDINGNEYIDYVGSWGPAIIGHANDKVLAALVETMKKGTGFGARCLLENDLEEMVILVVPREITAVILEPVVGNSGFITPKPGFLEDFQKITKENDALLIFDEIMTRFRLSYGGAQEYFGITPDLTTLGKIISGGLQVGAYGERKEIMEMVAPTRPMYQADTLSGNPLTMTVGIHTLKLLKKPESYEYLNMITKGPVYEFEDAKKSHTAKFAKFYRGMLEEGVYFVPSQFGAGFTSFAHTLEDVK</sequence>
<evidence type="ECO:0000313" key="2">
    <source>
        <dbReference type="Proteomes" id="UP001060215"/>
    </source>
</evidence>
<organism evidence="1 2">
    <name type="scientific">Camellia lanceoleosa</name>
    <dbReference type="NCBI Taxonomy" id="1840588"/>
    <lineage>
        <taxon>Eukaryota</taxon>
        <taxon>Viridiplantae</taxon>
        <taxon>Streptophyta</taxon>
        <taxon>Embryophyta</taxon>
        <taxon>Tracheophyta</taxon>
        <taxon>Spermatophyta</taxon>
        <taxon>Magnoliopsida</taxon>
        <taxon>eudicotyledons</taxon>
        <taxon>Gunneridae</taxon>
        <taxon>Pentapetalae</taxon>
        <taxon>asterids</taxon>
        <taxon>Ericales</taxon>
        <taxon>Theaceae</taxon>
        <taxon>Camellia</taxon>
    </lineage>
</organism>
<gene>
    <name evidence="1" type="ORF">LOK49_LG04G02312</name>
</gene>
<reference evidence="1 2" key="1">
    <citation type="journal article" date="2022" name="Plant J.">
        <title>Chromosome-level genome of Camellia lanceoleosa provides a valuable resource for understanding genome evolution and self-incompatibility.</title>
        <authorList>
            <person name="Gong W."/>
            <person name="Xiao S."/>
            <person name="Wang L."/>
            <person name="Liao Z."/>
            <person name="Chang Y."/>
            <person name="Mo W."/>
            <person name="Hu G."/>
            <person name="Li W."/>
            <person name="Zhao G."/>
            <person name="Zhu H."/>
            <person name="Hu X."/>
            <person name="Ji K."/>
            <person name="Xiang X."/>
            <person name="Song Q."/>
            <person name="Yuan D."/>
            <person name="Jin S."/>
            <person name="Zhang L."/>
        </authorList>
    </citation>
    <scope>NUCLEOTIDE SEQUENCE [LARGE SCALE GENOMIC DNA]</scope>
    <source>
        <strain evidence="1">SQ_2022a</strain>
    </source>
</reference>